<keyword evidence="1" id="KW-0732">Signal</keyword>
<comment type="caution">
    <text evidence="2">The sequence shown here is derived from an EMBL/GenBank/DDBJ whole genome shotgun (WGS) entry which is preliminary data.</text>
</comment>
<dbReference type="AlphaFoldDB" id="A0AAN6Y7S1"/>
<reference evidence="2" key="1">
    <citation type="journal article" date="2023" name="Mol. Phylogenet. Evol.">
        <title>Genome-scale phylogeny and comparative genomics of the fungal order Sordariales.</title>
        <authorList>
            <person name="Hensen N."/>
            <person name="Bonometti L."/>
            <person name="Westerberg I."/>
            <person name="Brannstrom I.O."/>
            <person name="Guillou S."/>
            <person name="Cros-Aarteil S."/>
            <person name="Calhoun S."/>
            <person name="Haridas S."/>
            <person name="Kuo A."/>
            <person name="Mondo S."/>
            <person name="Pangilinan J."/>
            <person name="Riley R."/>
            <person name="LaButti K."/>
            <person name="Andreopoulos B."/>
            <person name="Lipzen A."/>
            <person name="Chen C."/>
            <person name="Yan M."/>
            <person name="Daum C."/>
            <person name="Ng V."/>
            <person name="Clum A."/>
            <person name="Steindorff A."/>
            <person name="Ohm R.A."/>
            <person name="Martin F."/>
            <person name="Silar P."/>
            <person name="Natvig D.O."/>
            <person name="Lalanne C."/>
            <person name="Gautier V."/>
            <person name="Ament-Velasquez S.L."/>
            <person name="Kruys A."/>
            <person name="Hutchinson M.I."/>
            <person name="Powell A.J."/>
            <person name="Barry K."/>
            <person name="Miller A.N."/>
            <person name="Grigoriev I.V."/>
            <person name="Debuchy R."/>
            <person name="Gladieux P."/>
            <person name="Hiltunen Thoren M."/>
            <person name="Johannesson H."/>
        </authorList>
    </citation>
    <scope>NUCLEOTIDE SEQUENCE</scope>
    <source>
        <strain evidence="2">PSN293</strain>
    </source>
</reference>
<gene>
    <name evidence="2" type="ORF">QBC37DRAFT_291163</name>
</gene>
<name>A0AAN6Y7S1_9PEZI</name>
<evidence type="ECO:0000313" key="2">
    <source>
        <dbReference type="EMBL" id="KAK4211017.1"/>
    </source>
</evidence>
<reference evidence="2" key="2">
    <citation type="submission" date="2023-05" db="EMBL/GenBank/DDBJ databases">
        <authorList>
            <consortium name="Lawrence Berkeley National Laboratory"/>
            <person name="Steindorff A."/>
            <person name="Hensen N."/>
            <person name="Bonometti L."/>
            <person name="Westerberg I."/>
            <person name="Brannstrom I.O."/>
            <person name="Guillou S."/>
            <person name="Cros-Aarteil S."/>
            <person name="Calhoun S."/>
            <person name="Haridas S."/>
            <person name="Kuo A."/>
            <person name="Mondo S."/>
            <person name="Pangilinan J."/>
            <person name="Riley R."/>
            <person name="Labutti K."/>
            <person name="Andreopoulos B."/>
            <person name="Lipzen A."/>
            <person name="Chen C."/>
            <person name="Yanf M."/>
            <person name="Daum C."/>
            <person name="Ng V."/>
            <person name="Clum A."/>
            <person name="Ohm R."/>
            <person name="Martin F."/>
            <person name="Silar P."/>
            <person name="Natvig D."/>
            <person name="Lalanne C."/>
            <person name="Gautier V."/>
            <person name="Ament-Velasquez S.L."/>
            <person name="Kruys A."/>
            <person name="Hutchinson M.I."/>
            <person name="Powell A.J."/>
            <person name="Barry K."/>
            <person name="Miller A.N."/>
            <person name="Grigoriev I.V."/>
            <person name="Debuchy R."/>
            <person name="Gladieux P."/>
            <person name="Thoren M.H."/>
            <person name="Johannesson H."/>
        </authorList>
    </citation>
    <scope>NUCLEOTIDE SEQUENCE</scope>
    <source>
        <strain evidence="2">PSN293</strain>
    </source>
</reference>
<organism evidence="2 3">
    <name type="scientific">Rhypophila decipiens</name>
    <dbReference type="NCBI Taxonomy" id="261697"/>
    <lineage>
        <taxon>Eukaryota</taxon>
        <taxon>Fungi</taxon>
        <taxon>Dikarya</taxon>
        <taxon>Ascomycota</taxon>
        <taxon>Pezizomycotina</taxon>
        <taxon>Sordariomycetes</taxon>
        <taxon>Sordariomycetidae</taxon>
        <taxon>Sordariales</taxon>
        <taxon>Naviculisporaceae</taxon>
        <taxon>Rhypophila</taxon>
    </lineage>
</organism>
<dbReference type="EMBL" id="MU858159">
    <property type="protein sequence ID" value="KAK4211017.1"/>
    <property type="molecule type" value="Genomic_DNA"/>
</dbReference>
<protein>
    <recommendedName>
        <fullName evidence="4">Apple domain-containing protein</fullName>
    </recommendedName>
</protein>
<evidence type="ECO:0008006" key="4">
    <source>
        <dbReference type="Google" id="ProtNLM"/>
    </source>
</evidence>
<keyword evidence="3" id="KW-1185">Reference proteome</keyword>
<feature type="signal peptide" evidence="1">
    <location>
        <begin position="1"/>
        <end position="28"/>
    </location>
</feature>
<evidence type="ECO:0000256" key="1">
    <source>
        <dbReference type="SAM" id="SignalP"/>
    </source>
</evidence>
<accession>A0AAN6Y7S1</accession>
<dbReference type="Proteomes" id="UP001301769">
    <property type="component" value="Unassembled WGS sequence"/>
</dbReference>
<proteinExistence type="predicted"/>
<feature type="chain" id="PRO_5042998217" description="Apple domain-containing protein" evidence="1">
    <location>
        <begin position="29"/>
        <end position="163"/>
    </location>
</feature>
<sequence length="163" mass="17215">MTTIKKLLISLAALATAVIAAPATPTRADVGTSARDASESTCTDGVPATQLHPEFPIDGFTLVLPAVNLTSYTINKDWYNAHFVSGPHYIAAPIGSDPYGAFKCQYTCNAAEGCSSFFVWHDQPGTSNDRSSCVLFDAVLPPSVFESSTGTMGAGGYDRICRV</sequence>
<evidence type="ECO:0000313" key="3">
    <source>
        <dbReference type="Proteomes" id="UP001301769"/>
    </source>
</evidence>